<dbReference type="GO" id="GO:0005524">
    <property type="term" value="F:ATP binding"/>
    <property type="evidence" value="ECO:0007669"/>
    <property type="project" value="UniProtKB-KW"/>
</dbReference>
<reference evidence="7" key="1">
    <citation type="journal article" date="2016" name="Front. Microbiol.">
        <title>Complete Genome Sequence of Clostridium estertheticum DSM 8809, a Microbe Identified in Spoiled Vacuum Packed Beef.</title>
        <authorList>
            <person name="Yu Z."/>
            <person name="Gunn L."/>
            <person name="Brennan E."/>
            <person name="Reid R."/>
            <person name="Wall P.G."/>
            <person name="Gaora O.P."/>
            <person name="Hurley D."/>
            <person name="Bolton D."/>
            <person name="Fanning S."/>
        </authorList>
    </citation>
    <scope>NUCLEOTIDE SEQUENCE [LARGE SCALE GENOMIC DNA]</scope>
    <source>
        <strain evidence="7">DSM 8809</strain>
    </source>
</reference>
<keyword evidence="3" id="KW-0547">Nucleotide-binding</keyword>
<evidence type="ECO:0000313" key="6">
    <source>
        <dbReference type="EMBL" id="APC39397.1"/>
    </source>
</evidence>
<dbReference type="Gene3D" id="3.40.50.300">
    <property type="entry name" value="P-loop containing nucleotide triphosphate hydrolases"/>
    <property type="match status" value="1"/>
</dbReference>
<proteinExistence type="inferred from homology"/>
<evidence type="ECO:0000256" key="3">
    <source>
        <dbReference type="ARBA" id="ARBA00022741"/>
    </source>
</evidence>
<evidence type="ECO:0000256" key="2">
    <source>
        <dbReference type="ARBA" id="ARBA00022448"/>
    </source>
</evidence>
<dbReference type="SMART" id="SM00382">
    <property type="entry name" value="AAA"/>
    <property type="match status" value="1"/>
</dbReference>
<dbReference type="AlphaFoldDB" id="A0A1J0GDI7"/>
<dbReference type="SUPFAM" id="SSF52540">
    <property type="entry name" value="P-loop containing nucleoside triphosphate hydrolases"/>
    <property type="match status" value="1"/>
</dbReference>
<dbReference type="OrthoDB" id="9804819at2"/>
<sequence length="296" mass="34045">MIDIKNMSKKIDDKYILKNVDLHVNKGSIFGIIGENGAGKTTLIKCLTGIYRVNEGRILIDGEEIFDNNKIKQKIGYVSDENQYFSSFKVKELLEFYKKAYNDFSKERFDELNVKFKIPLNRRIRELSKGMKMRTAILLNLSIKPDILILDEPTSGLDPVIKKELMSIIVDEVASRDVTVFISSHHLDHIERICDNIAIIKNGTIKLKSSMEDAKNSMKKLQVMFRDAVNINAKLSSINGVIKVETIGRINYIITKNYTKNFEKKLYDMGAEFIEIVDMSLEDMFIYFVGEDDENE</sequence>
<keyword evidence="2" id="KW-0813">Transport</keyword>
<dbReference type="PANTHER" id="PTHR42711:SF5">
    <property type="entry name" value="ABC TRANSPORTER ATP-BINDING PROTEIN NATA"/>
    <property type="match status" value="1"/>
</dbReference>
<evidence type="ECO:0000256" key="1">
    <source>
        <dbReference type="ARBA" id="ARBA00005417"/>
    </source>
</evidence>
<dbReference type="EMBL" id="CP015756">
    <property type="protein sequence ID" value="APC39397.1"/>
    <property type="molecule type" value="Genomic_DNA"/>
</dbReference>
<dbReference type="CDD" id="cd03230">
    <property type="entry name" value="ABC_DR_subfamily_A"/>
    <property type="match status" value="1"/>
</dbReference>
<keyword evidence="4" id="KW-0067">ATP-binding</keyword>
<dbReference type="STRING" id="1552.A7L45_04635"/>
<dbReference type="GO" id="GO:0016887">
    <property type="term" value="F:ATP hydrolysis activity"/>
    <property type="evidence" value="ECO:0007669"/>
    <property type="project" value="InterPro"/>
</dbReference>
<name>A0A1J0GDI7_9CLOT</name>
<organism evidence="6 7">
    <name type="scientific">Clostridium estertheticum subsp. estertheticum</name>
    <dbReference type="NCBI Taxonomy" id="1552"/>
    <lineage>
        <taxon>Bacteria</taxon>
        <taxon>Bacillati</taxon>
        <taxon>Bacillota</taxon>
        <taxon>Clostridia</taxon>
        <taxon>Eubacteriales</taxon>
        <taxon>Clostridiaceae</taxon>
        <taxon>Clostridium</taxon>
    </lineage>
</organism>
<protein>
    <submittedName>
        <fullName evidence="6">ABC transporter</fullName>
    </submittedName>
</protein>
<gene>
    <name evidence="6" type="ORF">A7L45_04635</name>
</gene>
<keyword evidence="7" id="KW-1185">Reference proteome</keyword>
<dbReference type="PROSITE" id="PS50893">
    <property type="entry name" value="ABC_TRANSPORTER_2"/>
    <property type="match status" value="1"/>
</dbReference>
<dbReference type="InterPro" id="IPR003439">
    <property type="entry name" value="ABC_transporter-like_ATP-bd"/>
</dbReference>
<accession>A0A1J0GDI7</accession>
<dbReference type="InterPro" id="IPR027417">
    <property type="entry name" value="P-loop_NTPase"/>
</dbReference>
<dbReference type="InterPro" id="IPR050763">
    <property type="entry name" value="ABC_transporter_ATP-binding"/>
</dbReference>
<comment type="similarity">
    <text evidence="1">Belongs to the ABC transporter superfamily.</text>
</comment>
<dbReference type="Pfam" id="PF00005">
    <property type="entry name" value="ABC_tran"/>
    <property type="match status" value="1"/>
</dbReference>
<dbReference type="KEGG" id="ceu:A7L45_04635"/>
<dbReference type="InterPro" id="IPR003593">
    <property type="entry name" value="AAA+_ATPase"/>
</dbReference>
<evidence type="ECO:0000313" key="7">
    <source>
        <dbReference type="Proteomes" id="UP000182569"/>
    </source>
</evidence>
<feature type="domain" description="ABC transporter" evidence="5">
    <location>
        <begin position="2"/>
        <end position="227"/>
    </location>
</feature>
<evidence type="ECO:0000256" key="4">
    <source>
        <dbReference type="ARBA" id="ARBA00022840"/>
    </source>
</evidence>
<dbReference type="PANTHER" id="PTHR42711">
    <property type="entry name" value="ABC TRANSPORTER ATP-BINDING PROTEIN"/>
    <property type="match status" value="1"/>
</dbReference>
<evidence type="ECO:0000259" key="5">
    <source>
        <dbReference type="PROSITE" id="PS50893"/>
    </source>
</evidence>
<dbReference type="RefSeq" id="WP_071611690.1">
    <property type="nucleotide sequence ID" value="NZ_CP015756.1"/>
</dbReference>
<dbReference type="Proteomes" id="UP000182569">
    <property type="component" value="Chromosome"/>
</dbReference>